<evidence type="ECO:0000256" key="8">
    <source>
        <dbReference type="HAMAP-Rule" id="MF_02204"/>
    </source>
</evidence>
<dbReference type="NCBIfam" id="TIGR02802">
    <property type="entry name" value="Pal_lipo"/>
    <property type="match status" value="1"/>
</dbReference>
<comment type="subcellular location">
    <subcellularLocation>
        <location evidence="8">Cell outer membrane</location>
        <topology evidence="8">Lipid-anchor</topology>
    </subcellularLocation>
</comment>
<evidence type="ECO:0000256" key="6">
    <source>
        <dbReference type="ARBA" id="ARBA00023288"/>
    </source>
</evidence>
<evidence type="ECO:0000256" key="5">
    <source>
        <dbReference type="ARBA" id="ARBA00023237"/>
    </source>
</evidence>
<feature type="signal peptide" evidence="9">
    <location>
        <begin position="1"/>
        <end position="22"/>
    </location>
</feature>
<evidence type="ECO:0000313" key="12">
    <source>
        <dbReference type="Proteomes" id="UP001302274"/>
    </source>
</evidence>
<evidence type="ECO:0000256" key="3">
    <source>
        <dbReference type="ARBA" id="ARBA00023136"/>
    </source>
</evidence>
<accession>A0ABU5VX70</accession>
<comment type="caution">
    <text evidence="11">The sequence shown here is derived from an EMBL/GenBank/DDBJ whole genome shotgun (WGS) entry which is preliminary data.</text>
</comment>
<keyword evidence="5 8" id="KW-0998">Cell outer membrane</keyword>
<evidence type="ECO:0000256" key="2">
    <source>
        <dbReference type="ARBA" id="ARBA00022729"/>
    </source>
</evidence>
<dbReference type="InterPro" id="IPR014169">
    <property type="entry name" value="Pal_lipo_C"/>
</dbReference>
<dbReference type="Gene3D" id="3.30.1330.60">
    <property type="entry name" value="OmpA-like domain"/>
    <property type="match status" value="1"/>
</dbReference>
<feature type="chain" id="PRO_5045492042" description="Peptidoglycan-associated lipoprotein" evidence="9">
    <location>
        <begin position="23"/>
        <end position="174"/>
    </location>
</feature>
<dbReference type="PANTHER" id="PTHR30329">
    <property type="entry name" value="STATOR ELEMENT OF FLAGELLAR MOTOR COMPLEX"/>
    <property type="match status" value="1"/>
</dbReference>
<organism evidence="11 12">
    <name type="scientific">Bacteriovorax antarcticus</name>
    <dbReference type="NCBI Taxonomy" id="3088717"/>
    <lineage>
        <taxon>Bacteria</taxon>
        <taxon>Pseudomonadati</taxon>
        <taxon>Bdellovibrionota</taxon>
        <taxon>Bacteriovoracia</taxon>
        <taxon>Bacteriovoracales</taxon>
        <taxon>Bacteriovoracaceae</taxon>
        <taxon>Bacteriovorax</taxon>
    </lineage>
</organism>
<comment type="similarity">
    <text evidence="8">Belongs to the Pal lipoprotein family.</text>
</comment>
<dbReference type="InterPro" id="IPR036737">
    <property type="entry name" value="OmpA-like_sf"/>
</dbReference>
<evidence type="ECO:0000259" key="10">
    <source>
        <dbReference type="PROSITE" id="PS51123"/>
    </source>
</evidence>
<name>A0ABU5VX70_9BACT</name>
<dbReference type="PRINTS" id="PR01021">
    <property type="entry name" value="OMPADOMAIN"/>
</dbReference>
<keyword evidence="6 8" id="KW-0449">Lipoprotein</keyword>
<dbReference type="EMBL" id="JAYGJQ010000002">
    <property type="protein sequence ID" value="MEA9357197.1"/>
    <property type="molecule type" value="Genomic_DNA"/>
</dbReference>
<dbReference type="InterPro" id="IPR050330">
    <property type="entry name" value="Bact_OuterMem_StrucFunc"/>
</dbReference>
<reference evidence="11 12" key="1">
    <citation type="submission" date="2023-11" db="EMBL/GenBank/DDBJ databases">
        <title>A Novel Polar Bacteriovorax (B. antarcticus) Isolated from the Biocrust in Antarctica.</title>
        <authorList>
            <person name="Mun W."/>
            <person name="Choi S.Y."/>
            <person name="Mitchell R.J."/>
        </authorList>
    </citation>
    <scope>NUCLEOTIDE SEQUENCE [LARGE SCALE GENOMIC DNA]</scope>
    <source>
        <strain evidence="11 12">PP10</strain>
    </source>
</reference>
<keyword evidence="12" id="KW-1185">Reference proteome</keyword>
<dbReference type="HAMAP" id="MF_02204">
    <property type="entry name" value="Pal"/>
    <property type="match status" value="1"/>
</dbReference>
<dbReference type="RefSeq" id="WP_323577099.1">
    <property type="nucleotide sequence ID" value="NZ_JAYGJQ010000002.1"/>
</dbReference>
<dbReference type="InterPro" id="IPR006664">
    <property type="entry name" value="OMP_bac"/>
</dbReference>
<evidence type="ECO:0000313" key="11">
    <source>
        <dbReference type="EMBL" id="MEA9357197.1"/>
    </source>
</evidence>
<proteinExistence type="inferred from homology"/>
<keyword evidence="3 8" id="KW-0472">Membrane</keyword>
<sequence>MKLRSVLILTILAATLTLTSCASNKKKTDGGDNVNVDSTTLDNGNNAGGVALELNGDSDSNRAGALQTVYFDYSSAAITGSTRDTLNANAEFLKKNASVKVQVEGHCDERGSVQFNLALGEKRAKSVKDYLLTQGIASSRLSIISLGKEKPVSFGHDEESWSKNRRGNFVVTEK</sequence>
<evidence type="ECO:0000256" key="1">
    <source>
        <dbReference type="ARBA" id="ARBA00022618"/>
    </source>
</evidence>
<keyword evidence="1" id="KW-0132">Cell division</keyword>
<keyword evidence="7" id="KW-0131">Cell cycle</keyword>
<protein>
    <recommendedName>
        <fullName evidence="8">Peptidoglycan-associated lipoprotein</fullName>
        <shortName evidence="8">PAL</shortName>
    </recommendedName>
</protein>
<dbReference type="Pfam" id="PF00691">
    <property type="entry name" value="OmpA"/>
    <property type="match status" value="1"/>
</dbReference>
<dbReference type="PROSITE" id="PS51257">
    <property type="entry name" value="PROKAR_LIPOPROTEIN"/>
    <property type="match status" value="1"/>
</dbReference>
<dbReference type="PROSITE" id="PS51123">
    <property type="entry name" value="OMPA_2"/>
    <property type="match status" value="1"/>
</dbReference>
<feature type="domain" description="OmpA-like" evidence="10">
    <location>
        <begin position="58"/>
        <end position="174"/>
    </location>
</feature>
<dbReference type="InterPro" id="IPR039001">
    <property type="entry name" value="Pal"/>
</dbReference>
<dbReference type="Proteomes" id="UP001302274">
    <property type="component" value="Unassembled WGS sequence"/>
</dbReference>
<dbReference type="SUPFAM" id="SSF103088">
    <property type="entry name" value="OmpA-like"/>
    <property type="match status" value="1"/>
</dbReference>
<gene>
    <name evidence="8 11" type="primary">pal</name>
    <name evidence="11" type="ORF">SHI21_13310</name>
</gene>
<evidence type="ECO:0000256" key="9">
    <source>
        <dbReference type="SAM" id="SignalP"/>
    </source>
</evidence>
<dbReference type="CDD" id="cd07185">
    <property type="entry name" value="OmpA_C-like"/>
    <property type="match status" value="1"/>
</dbReference>
<dbReference type="InterPro" id="IPR006665">
    <property type="entry name" value="OmpA-like"/>
</dbReference>
<evidence type="ECO:0000256" key="7">
    <source>
        <dbReference type="ARBA" id="ARBA00023306"/>
    </source>
</evidence>
<dbReference type="PANTHER" id="PTHR30329:SF21">
    <property type="entry name" value="LIPOPROTEIN YIAD-RELATED"/>
    <property type="match status" value="1"/>
</dbReference>
<keyword evidence="4 8" id="KW-0564">Palmitate</keyword>
<keyword evidence="2 8" id="KW-0732">Signal</keyword>
<evidence type="ECO:0000256" key="4">
    <source>
        <dbReference type="ARBA" id="ARBA00023139"/>
    </source>
</evidence>